<sequence length="21" mass="2345">MSIAQQERPSHELKDSVACSQ</sequence>
<organism evidence="2">
    <name type="scientific">Arundo donax</name>
    <name type="common">Giant reed</name>
    <name type="synonym">Donax arundinaceus</name>
    <dbReference type="NCBI Taxonomy" id="35708"/>
    <lineage>
        <taxon>Eukaryota</taxon>
        <taxon>Viridiplantae</taxon>
        <taxon>Streptophyta</taxon>
        <taxon>Embryophyta</taxon>
        <taxon>Tracheophyta</taxon>
        <taxon>Spermatophyta</taxon>
        <taxon>Magnoliopsida</taxon>
        <taxon>Liliopsida</taxon>
        <taxon>Poales</taxon>
        <taxon>Poaceae</taxon>
        <taxon>PACMAD clade</taxon>
        <taxon>Arundinoideae</taxon>
        <taxon>Arundineae</taxon>
        <taxon>Arundo</taxon>
    </lineage>
</organism>
<reference evidence="2" key="2">
    <citation type="journal article" date="2015" name="Data Brief">
        <title>Shoot transcriptome of the giant reed, Arundo donax.</title>
        <authorList>
            <person name="Barrero R.A."/>
            <person name="Guerrero F.D."/>
            <person name="Moolhuijzen P."/>
            <person name="Goolsby J.A."/>
            <person name="Tidwell J."/>
            <person name="Bellgard S.E."/>
            <person name="Bellgard M.I."/>
        </authorList>
    </citation>
    <scope>NUCLEOTIDE SEQUENCE</scope>
    <source>
        <tissue evidence="2">Shoot tissue taken approximately 20 cm above the soil surface</tissue>
    </source>
</reference>
<evidence type="ECO:0000256" key="1">
    <source>
        <dbReference type="SAM" id="MobiDB-lite"/>
    </source>
</evidence>
<name>A0A0A9BP01_ARUDO</name>
<reference evidence="2" key="1">
    <citation type="submission" date="2014-09" db="EMBL/GenBank/DDBJ databases">
        <authorList>
            <person name="Magalhaes I.L.F."/>
            <person name="Oliveira U."/>
            <person name="Santos F.R."/>
            <person name="Vidigal T.H.D.A."/>
            <person name="Brescovit A.D."/>
            <person name="Santos A.J."/>
        </authorList>
    </citation>
    <scope>NUCLEOTIDE SEQUENCE</scope>
    <source>
        <tissue evidence="2">Shoot tissue taken approximately 20 cm above the soil surface</tissue>
    </source>
</reference>
<dbReference type="AlphaFoldDB" id="A0A0A9BP01"/>
<proteinExistence type="predicted"/>
<dbReference type="EMBL" id="GBRH01233992">
    <property type="protein sequence ID" value="JAD63903.1"/>
    <property type="molecule type" value="Transcribed_RNA"/>
</dbReference>
<feature type="region of interest" description="Disordered" evidence="1">
    <location>
        <begin position="1"/>
        <end position="21"/>
    </location>
</feature>
<protein>
    <submittedName>
        <fullName evidence="2">Uncharacterized protein</fullName>
    </submittedName>
</protein>
<accession>A0A0A9BP01</accession>
<evidence type="ECO:0000313" key="2">
    <source>
        <dbReference type="EMBL" id="JAD63903.1"/>
    </source>
</evidence>